<reference evidence="2" key="1">
    <citation type="journal article" date="2014" name="Front. Microbiol.">
        <title>High frequency of phylogenetically diverse reductive dehalogenase-homologous genes in deep subseafloor sedimentary metagenomes.</title>
        <authorList>
            <person name="Kawai M."/>
            <person name="Futagami T."/>
            <person name="Toyoda A."/>
            <person name="Takaki Y."/>
            <person name="Nishi S."/>
            <person name="Hori S."/>
            <person name="Arai W."/>
            <person name="Tsubouchi T."/>
            <person name="Morono Y."/>
            <person name="Uchiyama I."/>
            <person name="Ito T."/>
            <person name="Fujiyama A."/>
            <person name="Inagaki F."/>
            <person name="Takami H."/>
        </authorList>
    </citation>
    <scope>NUCLEOTIDE SEQUENCE</scope>
    <source>
        <strain evidence="2">Expedition CK06-06</strain>
    </source>
</reference>
<comment type="caution">
    <text evidence="2">The sequence shown here is derived from an EMBL/GenBank/DDBJ whole genome shotgun (WGS) entry which is preliminary data.</text>
</comment>
<feature type="domain" description="Alpha-L-arabinofuranosidase C-terminal" evidence="1">
    <location>
        <begin position="1"/>
        <end position="115"/>
    </location>
</feature>
<dbReference type="SMART" id="SM00813">
    <property type="entry name" value="Alpha-L-AF_C"/>
    <property type="match status" value="1"/>
</dbReference>
<dbReference type="PANTHER" id="PTHR43576">
    <property type="entry name" value="ALPHA-L-ARABINOFURANOSIDASE C-RELATED"/>
    <property type="match status" value="1"/>
</dbReference>
<accession>X1IAC7</accession>
<dbReference type="Pfam" id="PF06964">
    <property type="entry name" value="Alpha-L-AF_C"/>
    <property type="match status" value="1"/>
</dbReference>
<dbReference type="GO" id="GO:0000272">
    <property type="term" value="P:polysaccharide catabolic process"/>
    <property type="evidence" value="ECO:0007669"/>
    <property type="project" value="TreeGrafter"/>
</dbReference>
<organism evidence="2">
    <name type="scientific">marine sediment metagenome</name>
    <dbReference type="NCBI Taxonomy" id="412755"/>
    <lineage>
        <taxon>unclassified sequences</taxon>
        <taxon>metagenomes</taxon>
        <taxon>ecological metagenomes</taxon>
    </lineage>
</organism>
<evidence type="ECO:0000259" key="1">
    <source>
        <dbReference type="SMART" id="SM00813"/>
    </source>
</evidence>
<dbReference type="GO" id="GO:0046373">
    <property type="term" value="P:L-arabinose metabolic process"/>
    <property type="evidence" value="ECO:0007669"/>
    <property type="project" value="InterPro"/>
</dbReference>
<proteinExistence type="predicted"/>
<gene>
    <name evidence="2" type="ORF">S03H2_52476</name>
</gene>
<dbReference type="Gene3D" id="2.60.40.1180">
    <property type="entry name" value="Golgi alpha-mannosidase II"/>
    <property type="match status" value="1"/>
</dbReference>
<dbReference type="PANTHER" id="PTHR43576:SF2">
    <property type="entry name" value="INTRACELLULAR EXO-ALPHA-L-ARABINOFURANOSIDASE 2"/>
    <property type="match status" value="1"/>
</dbReference>
<feature type="non-terminal residue" evidence="2">
    <location>
        <position position="1"/>
    </location>
</feature>
<protein>
    <recommendedName>
        <fullName evidence="1">Alpha-L-arabinofuranosidase C-terminal domain-containing protein</fullName>
    </recommendedName>
</protein>
<dbReference type="SUPFAM" id="SSF51011">
    <property type="entry name" value="Glycosyl hydrolase domain"/>
    <property type="match status" value="1"/>
</dbReference>
<name>X1IAC7_9ZZZZ</name>
<sequence>EMYKPHHDATFLPIHLESGLYEYNGDKISQVSASASKSSAGNIHVTLCNMNPRSKAEIHVELRGAKTSGMSGMILTANSMNIHNTFEKPDAIKPVRFENISSNERGFQIILPAMSIVSLGTDTLKSK</sequence>
<dbReference type="InterPro" id="IPR013780">
    <property type="entry name" value="Glyco_hydro_b"/>
</dbReference>
<evidence type="ECO:0000313" key="2">
    <source>
        <dbReference type="EMBL" id="GAH66245.1"/>
    </source>
</evidence>
<dbReference type="AlphaFoldDB" id="X1IAC7"/>
<dbReference type="GO" id="GO:0046556">
    <property type="term" value="F:alpha-L-arabinofuranosidase activity"/>
    <property type="evidence" value="ECO:0007669"/>
    <property type="project" value="InterPro"/>
</dbReference>
<dbReference type="EMBL" id="BARU01033333">
    <property type="protein sequence ID" value="GAH66245.1"/>
    <property type="molecule type" value="Genomic_DNA"/>
</dbReference>
<dbReference type="InterPro" id="IPR010720">
    <property type="entry name" value="Alpha-L-AF_C"/>
</dbReference>